<feature type="region of interest" description="Disordered" evidence="1">
    <location>
        <begin position="20"/>
        <end position="41"/>
    </location>
</feature>
<name>A0A7G1P7D4_9ACTN</name>
<dbReference type="EMBL" id="AP023440">
    <property type="protein sequence ID" value="BCL28985.1"/>
    <property type="molecule type" value="Genomic_DNA"/>
</dbReference>
<evidence type="ECO:0000313" key="2">
    <source>
        <dbReference type="EMBL" id="BCL28985.1"/>
    </source>
</evidence>
<dbReference type="Proteomes" id="UP000516444">
    <property type="component" value="Chromosome"/>
</dbReference>
<gene>
    <name evidence="2" type="ORF">GCM10017557_38440</name>
</gene>
<evidence type="ECO:0000256" key="1">
    <source>
        <dbReference type="SAM" id="MobiDB-lite"/>
    </source>
</evidence>
<organism evidence="2 3">
    <name type="scientific">Streptomyces aurantiacus</name>
    <dbReference type="NCBI Taxonomy" id="47760"/>
    <lineage>
        <taxon>Bacteria</taxon>
        <taxon>Bacillati</taxon>
        <taxon>Actinomycetota</taxon>
        <taxon>Actinomycetes</taxon>
        <taxon>Kitasatosporales</taxon>
        <taxon>Streptomycetaceae</taxon>
        <taxon>Streptomyces</taxon>
        <taxon>Streptomyces aurantiacus group</taxon>
    </lineage>
</organism>
<accession>A0A7G1P7D4</accession>
<sequence length="112" mass="13024">MPHCIALLCTQLLRLLLPPRGRHRANPRPAGSPPEVPHVPTRECVPVRRRSPHPRCTRLRGEDSALVRPYVLSLDEWRHERQRQRRRRRALWLATHGVDIGPRRIHGVEVTA</sequence>
<dbReference type="KEGG" id="sgm:GCM10017557_38440"/>
<proteinExistence type="predicted"/>
<dbReference type="AlphaFoldDB" id="A0A7G1P7D4"/>
<keyword evidence="3" id="KW-1185">Reference proteome</keyword>
<evidence type="ECO:0000313" key="3">
    <source>
        <dbReference type="Proteomes" id="UP000516444"/>
    </source>
</evidence>
<protein>
    <submittedName>
        <fullName evidence="2">Uncharacterized protein</fullName>
    </submittedName>
</protein>
<reference evidence="2 3" key="1">
    <citation type="journal article" date="2014" name="Int. J. Syst. Evol. Microbiol.">
        <title>Complete genome sequence of Corynebacterium casei LMG S-19264T (=DSM 44701T), isolated from a smear-ripened cheese.</title>
        <authorList>
            <consortium name="US DOE Joint Genome Institute (JGI-PGF)"/>
            <person name="Walter F."/>
            <person name="Albersmeier A."/>
            <person name="Kalinowski J."/>
            <person name="Ruckert C."/>
        </authorList>
    </citation>
    <scope>NUCLEOTIDE SEQUENCE [LARGE SCALE GENOMIC DNA]</scope>
    <source>
        <strain evidence="2 3">JCM 4677</strain>
    </source>
</reference>